<keyword evidence="2" id="KW-1185">Reference proteome</keyword>
<name>A0AAE1MTM6_9FABA</name>
<dbReference type="EMBL" id="JAWXYG010000003">
    <property type="protein sequence ID" value="KAK4277734.1"/>
    <property type="molecule type" value="Genomic_DNA"/>
</dbReference>
<comment type="caution">
    <text evidence="1">The sequence shown here is derived from an EMBL/GenBank/DDBJ whole genome shotgun (WGS) entry which is preliminary data.</text>
</comment>
<sequence>MGSSPDALNSQRILFQRRSQVGQAEGKSEQIVPYIEVGVGFQASLTAELILSFGNNFRGICRASDLLELSKLQRARNIFHSIYLVGHSPILFSSS</sequence>
<accession>A0AAE1MTM6</accession>
<dbReference type="Proteomes" id="UP001293593">
    <property type="component" value="Unassembled WGS sequence"/>
</dbReference>
<evidence type="ECO:0000313" key="1">
    <source>
        <dbReference type="EMBL" id="KAK4277734.1"/>
    </source>
</evidence>
<protein>
    <submittedName>
        <fullName evidence="1">Uncharacterized protein</fullName>
    </submittedName>
</protein>
<organism evidence="1 2">
    <name type="scientific">Acacia crassicarpa</name>
    <name type="common">northern wattle</name>
    <dbReference type="NCBI Taxonomy" id="499986"/>
    <lineage>
        <taxon>Eukaryota</taxon>
        <taxon>Viridiplantae</taxon>
        <taxon>Streptophyta</taxon>
        <taxon>Embryophyta</taxon>
        <taxon>Tracheophyta</taxon>
        <taxon>Spermatophyta</taxon>
        <taxon>Magnoliopsida</taxon>
        <taxon>eudicotyledons</taxon>
        <taxon>Gunneridae</taxon>
        <taxon>Pentapetalae</taxon>
        <taxon>rosids</taxon>
        <taxon>fabids</taxon>
        <taxon>Fabales</taxon>
        <taxon>Fabaceae</taxon>
        <taxon>Caesalpinioideae</taxon>
        <taxon>mimosoid clade</taxon>
        <taxon>Acacieae</taxon>
        <taxon>Acacia</taxon>
    </lineage>
</organism>
<gene>
    <name evidence="1" type="ORF">QN277_015686</name>
</gene>
<proteinExistence type="predicted"/>
<evidence type="ECO:0000313" key="2">
    <source>
        <dbReference type="Proteomes" id="UP001293593"/>
    </source>
</evidence>
<dbReference type="AlphaFoldDB" id="A0AAE1MTM6"/>
<reference evidence="1" key="1">
    <citation type="submission" date="2023-10" db="EMBL/GenBank/DDBJ databases">
        <title>Chromosome-level genome of the transformable northern wattle, Acacia crassicarpa.</title>
        <authorList>
            <person name="Massaro I."/>
            <person name="Sinha N.R."/>
            <person name="Poethig S."/>
            <person name="Leichty A.R."/>
        </authorList>
    </citation>
    <scope>NUCLEOTIDE SEQUENCE</scope>
    <source>
        <strain evidence="1">Acra3RX</strain>
        <tissue evidence="1">Leaf</tissue>
    </source>
</reference>